<dbReference type="RefSeq" id="XP_024732750.1">
    <property type="nucleotide sequence ID" value="XM_024883600.1"/>
</dbReference>
<evidence type="ECO:0000313" key="2">
    <source>
        <dbReference type="EMBL" id="PMD55846.1"/>
    </source>
</evidence>
<feature type="region of interest" description="Disordered" evidence="1">
    <location>
        <begin position="173"/>
        <end position="195"/>
    </location>
</feature>
<accession>A0A2J6SYK9</accession>
<feature type="region of interest" description="Disordered" evidence="1">
    <location>
        <begin position="75"/>
        <end position="101"/>
    </location>
</feature>
<feature type="compositionally biased region" description="Polar residues" evidence="1">
    <location>
        <begin position="78"/>
        <end position="92"/>
    </location>
</feature>
<keyword evidence="3" id="KW-1185">Reference proteome</keyword>
<dbReference type="OrthoDB" id="3502101at2759"/>
<dbReference type="GeneID" id="36591677"/>
<dbReference type="AlphaFoldDB" id="A0A2J6SYK9"/>
<dbReference type="InParanoid" id="A0A2J6SYK9"/>
<dbReference type="Proteomes" id="UP000235371">
    <property type="component" value="Unassembled WGS sequence"/>
</dbReference>
<proteinExistence type="predicted"/>
<organism evidence="2 3">
    <name type="scientific">Hyaloscypha bicolor E</name>
    <dbReference type="NCBI Taxonomy" id="1095630"/>
    <lineage>
        <taxon>Eukaryota</taxon>
        <taxon>Fungi</taxon>
        <taxon>Dikarya</taxon>
        <taxon>Ascomycota</taxon>
        <taxon>Pezizomycotina</taxon>
        <taxon>Leotiomycetes</taxon>
        <taxon>Helotiales</taxon>
        <taxon>Hyaloscyphaceae</taxon>
        <taxon>Hyaloscypha</taxon>
        <taxon>Hyaloscypha bicolor</taxon>
    </lineage>
</organism>
<name>A0A2J6SYK9_9HELO</name>
<gene>
    <name evidence="2" type="ORF">K444DRAFT_633374</name>
</gene>
<protein>
    <submittedName>
        <fullName evidence="2">Uncharacterized protein</fullName>
    </submittedName>
</protein>
<evidence type="ECO:0000256" key="1">
    <source>
        <dbReference type="SAM" id="MobiDB-lite"/>
    </source>
</evidence>
<reference evidence="2 3" key="1">
    <citation type="submission" date="2016-04" db="EMBL/GenBank/DDBJ databases">
        <title>A degradative enzymes factory behind the ericoid mycorrhizal symbiosis.</title>
        <authorList>
            <consortium name="DOE Joint Genome Institute"/>
            <person name="Martino E."/>
            <person name="Morin E."/>
            <person name="Grelet G."/>
            <person name="Kuo A."/>
            <person name="Kohler A."/>
            <person name="Daghino S."/>
            <person name="Barry K."/>
            <person name="Choi C."/>
            <person name="Cichocki N."/>
            <person name="Clum A."/>
            <person name="Copeland A."/>
            <person name="Hainaut M."/>
            <person name="Haridas S."/>
            <person name="Labutti K."/>
            <person name="Lindquist E."/>
            <person name="Lipzen A."/>
            <person name="Khouja H.-R."/>
            <person name="Murat C."/>
            <person name="Ohm R."/>
            <person name="Olson A."/>
            <person name="Spatafora J."/>
            <person name="Veneault-Fourrey C."/>
            <person name="Henrissat B."/>
            <person name="Grigoriev I."/>
            <person name="Martin F."/>
            <person name="Perotto S."/>
        </authorList>
    </citation>
    <scope>NUCLEOTIDE SEQUENCE [LARGE SCALE GENOMIC DNA]</scope>
    <source>
        <strain evidence="2 3">E</strain>
    </source>
</reference>
<sequence length="246" mass="27714">MPHQNHDIDNTDQPYEEIDQWELACFQSNKPISSDRPLNYNCEHFSSVEVGTHSNGAGHPMVREQPMYHYGTTTQTQYHNQSPQSYASSNLSGPCPEGPEKEDPNMHFAPTYLPLGPPIGLNEVQHQRTASFNSDYSVPMLRFLGGRDYPEHYATEHAPPLETRFLPQDPYIQSSKKGHASTKRSKESHMSMQSCGSHETGYDSWGLMDPVAEVGSWDRESGKLRPGDYALALSGLTEFHINDDMK</sequence>
<evidence type="ECO:0000313" key="3">
    <source>
        <dbReference type="Proteomes" id="UP000235371"/>
    </source>
</evidence>
<dbReference type="EMBL" id="KZ613854">
    <property type="protein sequence ID" value="PMD55846.1"/>
    <property type="molecule type" value="Genomic_DNA"/>
</dbReference>